<dbReference type="EC" id="3.4.21.89" evidence="4 7"/>
<dbReference type="AlphaFoldDB" id="A0A2T3FTX2"/>
<evidence type="ECO:0000259" key="8">
    <source>
        <dbReference type="Pfam" id="PF10502"/>
    </source>
</evidence>
<dbReference type="PRINTS" id="PR00727">
    <property type="entry name" value="LEADERPTASE"/>
</dbReference>
<protein>
    <recommendedName>
        <fullName evidence="4 7">Signal peptidase I</fullName>
        <ecNumber evidence="4 7">3.4.21.89</ecNumber>
    </recommendedName>
</protein>
<dbReference type="InterPro" id="IPR000223">
    <property type="entry name" value="Pept_S26A_signal_pept_1"/>
</dbReference>
<dbReference type="GO" id="GO:0009003">
    <property type="term" value="F:signal peptidase activity"/>
    <property type="evidence" value="ECO:0007669"/>
    <property type="project" value="UniProtKB-EC"/>
</dbReference>
<name>A0A2T3FTX2_9CLOT</name>
<proteinExistence type="inferred from homology"/>
<keyword evidence="7" id="KW-0812">Transmembrane</keyword>
<dbReference type="EMBL" id="PYLO01000001">
    <property type="protein sequence ID" value="PST38725.1"/>
    <property type="molecule type" value="Genomic_DNA"/>
</dbReference>
<dbReference type="PANTHER" id="PTHR43390:SF1">
    <property type="entry name" value="CHLOROPLAST PROCESSING PEPTIDASE"/>
    <property type="match status" value="1"/>
</dbReference>
<evidence type="ECO:0000256" key="3">
    <source>
        <dbReference type="ARBA" id="ARBA00009370"/>
    </source>
</evidence>
<keyword evidence="7" id="KW-0645">Protease</keyword>
<evidence type="ECO:0000256" key="7">
    <source>
        <dbReference type="RuleBase" id="RU362042"/>
    </source>
</evidence>
<dbReference type="GO" id="GO:0005886">
    <property type="term" value="C:plasma membrane"/>
    <property type="evidence" value="ECO:0007669"/>
    <property type="project" value="UniProtKB-SubCell"/>
</dbReference>
<dbReference type="PROSITE" id="PS00760">
    <property type="entry name" value="SPASE_I_2"/>
    <property type="match status" value="1"/>
</dbReference>
<dbReference type="NCBIfam" id="TIGR02227">
    <property type="entry name" value="sigpep_I_bact"/>
    <property type="match status" value="1"/>
</dbReference>
<comment type="catalytic activity">
    <reaction evidence="1 7">
        <text>Cleavage of hydrophobic, N-terminal signal or leader sequences from secreted and periplasmic proteins.</text>
        <dbReference type="EC" id="3.4.21.89"/>
    </reaction>
</comment>
<comment type="caution">
    <text evidence="9">The sequence shown here is derived from an EMBL/GenBank/DDBJ whole genome shotgun (WGS) entry which is preliminary data.</text>
</comment>
<organism evidence="9 10">
    <name type="scientific">Clostridium fessum</name>
    <dbReference type="NCBI Taxonomy" id="2126740"/>
    <lineage>
        <taxon>Bacteria</taxon>
        <taxon>Bacillati</taxon>
        <taxon>Bacillota</taxon>
        <taxon>Clostridia</taxon>
        <taxon>Eubacteriales</taxon>
        <taxon>Clostridiaceae</taxon>
        <taxon>Clostridium</taxon>
    </lineage>
</organism>
<keyword evidence="7" id="KW-0472">Membrane</keyword>
<evidence type="ECO:0000256" key="6">
    <source>
        <dbReference type="PIRSR" id="PIRSR600223-1"/>
    </source>
</evidence>
<dbReference type="GO" id="GO:0006465">
    <property type="term" value="P:signal peptide processing"/>
    <property type="evidence" value="ECO:0007669"/>
    <property type="project" value="InterPro"/>
</dbReference>
<feature type="active site" evidence="6">
    <location>
        <position position="44"/>
    </location>
</feature>
<dbReference type="InterPro" id="IPR019533">
    <property type="entry name" value="Peptidase_S26"/>
</dbReference>
<dbReference type="Pfam" id="PF10502">
    <property type="entry name" value="Peptidase_S26"/>
    <property type="match status" value="1"/>
</dbReference>
<evidence type="ECO:0000256" key="2">
    <source>
        <dbReference type="ARBA" id="ARBA00004401"/>
    </source>
</evidence>
<dbReference type="Gene3D" id="2.10.109.10">
    <property type="entry name" value="Umud Fragment, subunit A"/>
    <property type="match status" value="1"/>
</dbReference>
<keyword evidence="10" id="KW-1185">Reference proteome</keyword>
<dbReference type="PANTHER" id="PTHR43390">
    <property type="entry name" value="SIGNAL PEPTIDASE I"/>
    <property type="match status" value="1"/>
</dbReference>
<gene>
    <name evidence="9" type="primary">lepB</name>
    <name evidence="9" type="ORF">C7U56_01880</name>
</gene>
<dbReference type="RefSeq" id="WP_106999916.1">
    <property type="nucleotide sequence ID" value="NZ_DBFCCR010000010.1"/>
</dbReference>
<evidence type="ECO:0000313" key="10">
    <source>
        <dbReference type="Proteomes" id="UP000241048"/>
    </source>
</evidence>
<dbReference type="Proteomes" id="UP000241048">
    <property type="component" value="Unassembled WGS sequence"/>
</dbReference>
<comment type="subcellular location">
    <subcellularLocation>
        <location evidence="2">Cell membrane</location>
        <topology evidence="2">Single-pass type II membrane protein</topology>
    </subcellularLocation>
    <subcellularLocation>
        <location evidence="7">Membrane</location>
        <topology evidence="7">Single-pass type II membrane protein</topology>
    </subcellularLocation>
</comment>
<dbReference type="SUPFAM" id="SSF51306">
    <property type="entry name" value="LexA/Signal peptidase"/>
    <property type="match status" value="1"/>
</dbReference>
<dbReference type="GeneID" id="79839674"/>
<dbReference type="InterPro" id="IPR019757">
    <property type="entry name" value="Pept_S26A_signal_pept_1_Lys-AS"/>
</dbReference>
<evidence type="ECO:0000256" key="5">
    <source>
        <dbReference type="ARBA" id="ARBA00022801"/>
    </source>
</evidence>
<feature type="transmembrane region" description="Helical" evidence="7">
    <location>
        <begin position="12"/>
        <end position="35"/>
    </location>
</feature>
<keyword evidence="5 7" id="KW-0378">Hydrolase</keyword>
<reference evidence="9 10" key="1">
    <citation type="submission" date="2018-03" db="EMBL/GenBank/DDBJ databases">
        <title>Lachnoclostridium SNUG30386 gen.nov., sp.nov., isolated from human faeces.</title>
        <authorList>
            <person name="Seo B."/>
            <person name="Jeon K."/>
            <person name="Ko G."/>
        </authorList>
    </citation>
    <scope>NUCLEOTIDE SEQUENCE [LARGE SCALE GENOMIC DNA]</scope>
    <source>
        <strain evidence="9 10">SNUG30386</strain>
    </source>
</reference>
<dbReference type="CDD" id="cd06530">
    <property type="entry name" value="S26_SPase_I"/>
    <property type="match status" value="1"/>
</dbReference>
<accession>A0A2T3FTX2</accession>
<dbReference type="InterPro" id="IPR036286">
    <property type="entry name" value="LexA/Signal_pep-like_sf"/>
</dbReference>
<sequence length="181" mass="20615">MELKEDKNRIRLVVGWIVDIAVVISIAWFAVFAMGTQIRVSGQSMEPVLSQNEKVLMNRLSYRVMRPKRYDIIVFEKETGNYNIKRVIGLPGETVQIKDGYIYINNEKLDAPNDLGKAALAGLAEYPISLDKNEYFLLGDNRSGSEDSRFSNVGNVKFRQIKGKVWLRIQPVSRFGLISSR</sequence>
<feature type="domain" description="Peptidase S26" evidence="8">
    <location>
        <begin position="15"/>
        <end position="168"/>
    </location>
</feature>
<evidence type="ECO:0000256" key="1">
    <source>
        <dbReference type="ARBA" id="ARBA00000677"/>
    </source>
</evidence>
<feature type="active site" evidence="6">
    <location>
        <position position="85"/>
    </location>
</feature>
<comment type="similarity">
    <text evidence="3 7">Belongs to the peptidase S26 family.</text>
</comment>
<evidence type="ECO:0000256" key="4">
    <source>
        <dbReference type="ARBA" id="ARBA00013208"/>
    </source>
</evidence>
<evidence type="ECO:0000313" key="9">
    <source>
        <dbReference type="EMBL" id="PST38725.1"/>
    </source>
</evidence>
<keyword evidence="7" id="KW-1133">Transmembrane helix</keyword>
<dbReference type="GO" id="GO:0004252">
    <property type="term" value="F:serine-type endopeptidase activity"/>
    <property type="evidence" value="ECO:0007669"/>
    <property type="project" value="InterPro"/>
</dbReference>